<keyword evidence="4" id="KW-1185">Reference proteome</keyword>
<name>A0ABR4YKB2_9BACT</name>
<dbReference type="Gene3D" id="3.40.640.10">
    <property type="entry name" value="Type I PLP-dependent aspartate aminotransferase-like (Major domain)"/>
    <property type="match status" value="1"/>
</dbReference>
<evidence type="ECO:0000313" key="3">
    <source>
        <dbReference type="EMBL" id="KHE42700.1"/>
    </source>
</evidence>
<comment type="similarity">
    <text evidence="1 2">Belongs to the DegT/DnrJ/EryC1 family.</text>
</comment>
<dbReference type="InterPro" id="IPR015424">
    <property type="entry name" value="PyrdxlP-dep_Trfase"/>
</dbReference>
<sequence>MKISFSPPDIGEQEIVEVAEALRSGWITTGPRTKELERQIAAFCRTGRAVCLNSATACMELILRVLGVGPGDEVITSAYTYTATASVVCHVGARVVLVDTVRDGYEMDYDRLAEAITERTKVIIPVDLAGIPCDYAKIFSVVENKRPLFRPESILQEAFGRIVVLADAAHAFGASREGQMCGEIADFTSFSFHAVKNFTTAEGGALTWRPVAGIADEWLYKQFQLMSLHGQSKDALTKTQLGGWEYDIVAPYYKCNMTDIMAAIGLVQMQRYPGLLARRRQLIAYYDEALRDCGVQVLGHYGDTYRSSGHLYLTRVLGIGEAERNAVIVGMAERGIATNVHYKPLPMLTAYRNLGFDIRDYPNAYAMYCNEITLPLHTRLTDEEAEYVVTNFAELIGGRR</sequence>
<evidence type="ECO:0000256" key="1">
    <source>
        <dbReference type="ARBA" id="ARBA00037999"/>
    </source>
</evidence>
<dbReference type="CDD" id="cd00616">
    <property type="entry name" value="AHBA_syn"/>
    <property type="match status" value="1"/>
</dbReference>
<dbReference type="Gene3D" id="3.90.1150.10">
    <property type="entry name" value="Aspartate Aminotransferase, domain 1"/>
    <property type="match status" value="1"/>
</dbReference>
<organism evidence="3 4">
    <name type="scientific">Alistipes inops</name>
    <dbReference type="NCBI Taxonomy" id="1501391"/>
    <lineage>
        <taxon>Bacteria</taxon>
        <taxon>Pseudomonadati</taxon>
        <taxon>Bacteroidota</taxon>
        <taxon>Bacteroidia</taxon>
        <taxon>Bacteroidales</taxon>
        <taxon>Rikenellaceae</taxon>
        <taxon>Alistipes</taxon>
    </lineage>
</organism>
<dbReference type="SUPFAM" id="SSF53383">
    <property type="entry name" value="PLP-dependent transferases"/>
    <property type="match status" value="1"/>
</dbReference>
<dbReference type="RefSeq" id="WP_035471578.1">
    <property type="nucleotide sequence ID" value="NZ_JRGF01000002.1"/>
</dbReference>
<gene>
    <name evidence="3" type="ORF">LG35_01370</name>
</gene>
<accession>A0ABR4YKB2</accession>
<dbReference type="Pfam" id="PF01041">
    <property type="entry name" value="DegT_DnrJ_EryC1"/>
    <property type="match status" value="1"/>
</dbReference>
<dbReference type="InterPro" id="IPR000653">
    <property type="entry name" value="DegT/StrS_aminotransferase"/>
</dbReference>
<proteinExistence type="inferred from homology"/>
<protein>
    <submittedName>
        <fullName evidence="3">Capsular biosynthesis protein</fullName>
    </submittedName>
</protein>
<evidence type="ECO:0000256" key="2">
    <source>
        <dbReference type="RuleBase" id="RU004508"/>
    </source>
</evidence>
<dbReference type="PIRSF" id="PIRSF000390">
    <property type="entry name" value="PLP_StrS"/>
    <property type="match status" value="1"/>
</dbReference>
<dbReference type="InterPro" id="IPR015421">
    <property type="entry name" value="PyrdxlP-dep_Trfase_major"/>
</dbReference>
<evidence type="ECO:0000313" key="4">
    <source>
        <dbReference type="Proteomes" id="UP000030889"/>
    </source>
</evidence>
<reference evidence="3 4" key="1">
    <citation type="submission" date="2014-09" db="EMBL/GenBank/DDBJ databases">
        <title>Alistipes sp. 627, sp. nov., a novel member of the family Rikenellaceae isolated from human faeces.</title>
        <authorList>
            <person name="Shkoporov A.N."/>
            <person name="Chaplin A.V."/>
            <person name="Motuzova O.V."/>
            <person name="Kafarskaia L.I."/>
            <person name="Khokhlova E.V."/>
            <person name="Efimov B.A."/>
        </authorList>
    </citation>
    <scope>NUCLEOTIDE SEQUENCE [LARGE SCALE GENOMIC DNA]</scope>
    <source>
        <strain evidence="3 4">627</strain>
    </source>
</reference>
<dbReference type="EMBL" id="JRGF01000002">
    <property type="protein sequence ID" value="KHE42700.1"/>
    <property type="molecule type" value="Genomic_DNA"/>
</dbReference>
<comment type="caution">
    <text evidence="3">The sequence shown here is derived from an EMBL/GenBank/DDBJ whole genome shotgun (WGS) entry which is preliminary data.</text>
</comment>
<dbReference type="PANTHER" id="PTHR30244:SF34">
    <property type="entry name" value="DTDP-4-AMINO-4,6-DIDEOXYGALACTOSE TRANSAMINASE"/>
    <property type="match status" value="1"/>
</dbReference>
<keyword evidence="2" id="KW-0663">Pyridoxal phosphate</keyword>
<dbReference type="InterPro" id="IPR015422">
    <property type="entry name" value="PyrdxlP-dep_Trfase_small"/>
</dbReference>
<dbReference type="Proteomes" id="UP000030889">
    <property type="component" value="Unassembled WGS sequence"/>
</dbReference>
<dbReference type="PANTHER" id="PTHR30244">
    <property type="entry name" value="TRANSAMINASE"/>
    <property type="match status" value="1"/>
</dbReference>